<dbReference type="InterPro" id="IPR039561">
    <property type="entry name" value="Peptidase_M15C"/>
</dbReference>
<keyword evidence="3" id="KW-1185">Reference proteome</keyword>
<dbReference type="SUPFAM" id="SSF55166">
    <property type="entry name" value="Hedgehog/DD-peptidase"/>
    <property type="match status" value="1"/>
</dbReference>
<dbReference type="InterPro" id="IPR052179">
    <property type="entry name" value="DD-CPase-like"/>
</dbReference>
<dbReference type="RefSeq" id="WP_389221001.1">
    <property type="nucleotide sequence ID" value="NZ_JBIACJ010000007.1"/>
</dbReference>
<dbReference type="Pfam" id="PF13539">
    <property type="entry name" value="Peptidase_M15_4"/>
    <property type="match status" value="1"/>
</dbReference>
<organism evidence="2 3">
    <name type="scientific">Cytobacillus mangrovibacter</name>
    <dbReference type="NCBI Taxonomy" id="3299024"/>
    <lineage>
        <taxon>Bacteria</taxon>
        <taxon>Bacillati</taxon>
        <taxon>Bacillota</taxon>
        <taxon>Bacilli</taxon>
        <taxon>Bacillales</taxon>
        <taxon>Bacillaceae</taxon>
        <taxon>Cytobacillus</taxon>
    </lineage>
</organism>
<name>A0ABW6K0A4_9BACI</name>
<dbReference type="PANTHER" id="PTHR34385:SF1">
    <property type="entry name" value="PEPTIDOGLYCAN L-ALANYL-D-GLUTAMATE ENDOPEPTIDASE CWLK"/>
    <property type="match status" value="1"/>
</dbReference>
<feature type="domain" description="Peptidase M15C" evidence="1">
    <location>
        <begin position="103"/>
        <end position="168"/>
    </location>
</feature>
<evidence type="ECO:0000259" key="1">
    <source>
        <dbReference type="Pfam" id="PF13539"/>
    </source>
</evidence>
<comment type="caution">
    <text evidence="2">The sequence shown here is derived from an EMBL/GenBank/DDBJ whole genome shotgun (WGS) entry which is preliminary data.</text>
</comment>
<dbReference type="CDD" id="cd14845">
    <property type="entry name" value="L-Ala-D-Glu_peptidase_like"/>
    <property type="match status" value="1"/>
</dbReference>
<evidence type="ECO:0000313" key="2">
    <source>
        <dbReference type="EMBL" id="MFE8697572.1"/>
    </source>
</evidence>
<dbReference type="EMBL" id="JBIACJ010000007">
    <property type="protein sequence ID" value="MFE8697572.1"/>
    <property type="molecule type" value="Genomic_DNA"/>
</dbReference>
<evidence type="ECO:0000313" key="3">
    <source>
        <dbReference type="Proteomes" id="UP001601058"/>
    </source>
</evidence>
<dbReference type="PANTHER" id="PTHR34385">
    <property type="entry name" value="D-ALANYL-D-ALANINE CARBOXYPEPTIDASE"/>
    <property type="match status" value="1"/>
</dbReference>
<gene>
    <name evidence="2" type="ORF">ACFYKT_14615</name>
</gene>
<accession>A0ABW6K0A4</accession>
<dbReference type="Proteomes" id="UP001601058">
    <property type="component" value="Unassembled WGS sequence"/>
</dbReference>
<dbReference type="Gene3D" id="3.30.1380.10">
    <property type="match status" value="1"/>
</dbReference>
<sequence>MKKLLKLLPLFLLAFVAYQSFLFIKSYPGSSDQVEYEVNAETPPTELHPIVAEKVEVLKEKTAEKEITILITDDYRSIEEQDKIYDQGRGTPGKVVTHLKGGDSYHNFGLAVDFALQLEDGNVIWDTEYDGNGNGQSDWFEVAEIAKELGFEWGGDWRGFKDYPHLQMNFGLTINNLQEGKRPKTEGTETRSVFKES</sequence>
<protein>
    <submittedName>
        <fullName evidence="2">M15 family metallopeptidase</fullName>
    </submittedName>
</protein>
<reference evidence="2 3" key="1">
    <citation type="submission" date="2024-08" db="EMBL/GenBank/DDBJ databases">
        <title>Two novel Cytobacillus novel species.</title>
        <authorList>
            <person name="Liu G."/>
        </authorList>
    </citation>
    <scope>NUCLEOTIDE SEQUENCE [LARGE SCALE GENOMIC DNA]</scope>
    <source>
        <strain evidence="2 3">FJAT-53684</strain>
    </source>
</reference>
<proteinExistence type="predicted"/>
<dbReference type="InterPro" id="IPR009045">
    <property type="entry name" value="Zn_M74/Hedgehog-like"/>
</dbReference>